<dbReference type="KEGG" id="mfq:MYF_03010"/>
<dbReference type="InterPro" id="IPR039421">
    <property type="entry name" value="Type_1_exporter"/>
</dbReference>
<dbReference type="InterPro" id="IPR027417">
    <property type="entry name" value="P-loop_NTPase"/>
</dbReference>
<dbReference type="Gene3D" id="3.40.50.300">
    <property type="entry name" value="P-loop containing nucleotide triphosphate hydrolases"/>
    <property type="match status" value="1"/>
</dbReference>
<accession>A0A0A8E7Z0</accession>
<keyword evidence="13" id="KW-1185">Reference proteome</keyword>
<dbReference type="Gene3D" id="1.20.1560.10">
    <property type="entry name" value="ABC transporter type 1, transmembrane domain"/>
    <property type="match status" value="1"/>
</dbReference>
<evidence type="ECO:0000256" key="2">
    <source>
        <dbReference type="ARBA" id="ARBA00005417"/>
    </source>
</evidence>
<keyword evidence="3 9" id="KW-0812">Transmembrane</keyword>
<evidence type="ECO:0000256" key="3">
    <source>
        <dbReference type="ARBA" id="ARBA00022692"/>
    </source>
</evidence>
<dbReference type="GO" id="GO:0005524">
    <property type="term" value="F:ATP binding"/>
    <property type="evidence" value="ECO:0007669"/>
    <property type="project" value="UniProtKB-KW"/>
</dbReference>
<dbReference type="PROSITE" id="PS50929">
    <property type="entry name" value="ABC_TM1F"/>
    <property type="match status" value="1"/>
</dbReference>
<dbReference type="InterPro" id="IPR036640">
    <property type="entry name" value="ABC1_TM_sf"/>
</dbReference>
<evidence type="ECO:0000259" key="11">
    <source>
        <dbReference type="PROSITE" id="PS50929"/>
    </source>
</evidence>
<comment type="similarity">
    <text evidence="2">Belongs to the ABC transporter superfamily.</text>
</comment>
<feature type="transmembrane region" description="Helical" evidence="9">
    <location>
        <begin position="12"/>
        <end position="37"/>
    </location>
</feature>
<keyword evidence="7 9" id="KW-0472">Membrane</keyword>
<evidence type="ECO:0000313" key="12">
    <source>
        <dbReference type="EMBL" id="AJC50088.1"/>
    </source>
</evidence>
<evidence type="ECO:0000256" key="7">
    <source>
        <dbReference type="ARBA" id="ARBA00023136"/>
    </source>
</evidence>
<feature type="transmembrane region" description="Helical" evidence="9">
    <location>
        <begin position="44"/>
        <end position="64"/>
    </location>
</feature>
<dbReference type="Pfam" id="PF00664">
    <property type="entry name" value="ABC_membrane"/>
    <property type="match status" value="1"/>
</dbReference>
<reference evidence="12 13" key="1">
    <citation type="journal article" date="2015" name="Genome Announc.">
        <title>Complete Genome Sequence of Mycoplasma flocculare Strain Ms42T (ATCC 27399T).</title>
        <authorList>
            <person name="Calcutt M.J."/>
            <person name="Foecking M.F."/>
            <person name="Heidari M.B."/>
            <person name="McIntosh M.A."/>
        </authorList>
    </citation>
    <scope>NUCLEOTIDE SEQUENCE [LARGE SCALE GENOMIC DNA]</scope>
    <source>
        <strain evidence="13">ATCC 27399</strain>
    </source>
</reference>
<dbReference type="HOGENOM" id="CLU_000604_84_3_14"/>
<feature type="domain" description="ABC transporter" evidence="10">
    <location>
        <begin position="337"/>
        <end position="539"/>
    </location>
</feature>
<dbReference type="RefSeq" id="WP_002557970.1">
    <property type="nucleotide sequence ID" value="NZ_CP007585.1"/>
</dbReference>
<dbReference type="OrthoDB" id="401462at2"/>
<evidence type="ECO:0000256" key="8">
    <source>
        <dbReference type="SAM" id="Coils"/>
    </source>
</evidence>
<dbReference type="AlphaFoldDB" id="A0A0A8E7Z0"/>
<evidence type="ECO:0000313" key="13">
    <source>
        <dbReference type="Proteomes" id="UP000031129"/>
    </source>
</evidence>
<evidence type="ECO:0000256" key="5">
    <source>
        <dbReference type="ARBA" id="ARBA00022840"/>
    </source>
</evidence>
<dbReference type="PANTHER" id="PTHR43394:SF1">
    <property type="entry name" value="ATP-BINDING CASSETTE SUB-FAMILY B MEMBER 10, MITOCHONDRIAL"/>
    <property type="match status" value="1"/>
</dbReference>
<dbReference type="SMART" id="SM00382">
    <property type="entry name" value="AAA"/>
    <property type="match status" value="1"/>
</dbReference>
<protein>
    <submittedName>
        <fullName evidence="12">ABC transporter ATP-binding protein and permease</fullName>
    </submittedName>
</protein>
<sequence length="539" mass="62975">MNQPPKHFWFIIWNWINVIFTIAFNVFSIISPYFIFYSIINENWFFLLFWSISYFLASLILGFFETINTAYFKGFLIHHKMKLFKQFQSFLLKVTFKQYNEKSPGYYYSQINNTTETIVSTFYSELFKIIKIISIIGITLGIIFYFSWILGLVTILILSIFFLYTSFLSKKLSALLDTKLKKQSEFNSSLSDFLKNLPTLYVLNKNNKLEDVIDIRYQSLLTYEKKYSKLSNFISFVNKNTSKLFSFLFTISIVVFSLWDSHNNIDNEVIIFANISLVALVQLCFDSFFSNIEELFDSFPNLIASWKNIKSFKQDLVFKVENSENQLQDLEETFSLISIKNLNYKLEDRVLFNNLNLEVQKGKKYLLKGANGSGKSTFSRILLGVEKKFEGQILINNKYDIKKINPDSINNHINYVYNNSDLINASTLENISLLEPKTKDEIRPLLEKVNFENLDLDKKIDSDVDNFSTGQIQKIHLARSLYNPKEILIIDEGLSNLDKESYVKIISELIADKNLTLIFITHHFDSEIFAEFDKVVSLD</sequence>
<dbReference type="PROSITE" id="PS50893">
    <property type="entry name" value="ABC_TRANSPORTER_2"/>
    <property type="match status" value="1"/>
</dbReference>
<evidence type="ECO:0000256" key="9">
    <source>
        <dbReference type="SAM" id="Phobius"/>
    </source>
</evidence>
<feature type="transmembrane region" description="Helical" evidence="9">
    <location>
        <begin position="132"/>
        <end position="164"/>
    </location>
</feature>
<dbReference type="SUPFAM" id="SSF52540">
    <property type="entry name" value="P-loop containing nucleoside triphosphate hydrolases"/>
    <property type="match status" value="1"/>
</dbReference>
<evidence type="ECO:0000256" key="4">
    <source>
        <dbReference type="ARBA" id="ARBA00022741"/>
    </source>
</evidence>
<dbReference type="InterPro" id="IPR003439">
    <property type="entry name" value="ABC_transporter-like_ATP-bd"/>
</dbReference>
<feature type="coiled-coil region" evidence="8">
    <location>
        <begin position="313"/>
        <end position="340"/>
    </location>
</feature>
<keyword evidence="4" id="KW-0547">Nucleotide-binding</keyword>
<evidence type="ECO:0000259" key="10">
    <source>
        <dbReference type="PROSITE" id="PS50893"/>
    </source>
</evidence>
<dbReference type="GO" id="GO:0005886">
    <property type="term" value="C:plasma membrane"/>
    <property type="evidence" value="ECO:0007669"/>
    <property type="project" value="UniProtKB-SubCell"/>
</dbReference>
<feature type="domain" description="ABC transmembrane type-1" evidence="11">
    <location>
        <begin position="15"/>
        <end position="304"/>
    </location>
</feature>
<comment type="subcellular location">
    <subcellularLocation>
        <location evidence="1">Cell membrane</location>
        <topology evidence="1">Multi-pass membrane protein</topology>
    </subcellularLocation>
</comment>
<dbReference type="EMBL" id="CP007585">
    <property type="protein sequence ID" value="AJC50088.1"/>
    <property type="molecule type" value="Genomic_DNA"/>
</dbReference>
<dbReference type="Proteomes" id="UP000031129">
    <property type="component" value="Chromosome"/>
</dbReference>
<dbReference type="Pfam" id="PF00005">
    <property type="entry name" value="ABC_tran"/>
    <property type="match status" value="1"/>
</dbReference>
<keyword evidence="6 9" id="KW-1133">Transmembrane helix</keyword>
<name>A0A0A8E7Z0_MESFC</name>
<dbReference type="InterPro" id="IPR003593">
    <property type="entry name" value="AAA+_ATPase"/>
</dbReference>
<dbReference type="STRING" id="743971.MYF_03010"/>
<proteinExistence type="inferred from homology"/>
<evidence type="ECO:0000256" key="1">
    <source>
        <dbReference type="ARBA" id="ARBA00004651"/>
    </source>
</evidence>
<evidence type="ECO:0000256" key="6">
    <source>
        <dbReference type="ARBA" id="ARBA00022989"/>
    </source>
</evidence>
<dbReference type="PANTHER" id="PTHR43394">
    <property type="entry name" value="ATP-DEPENDENT PERMEASE MDL1, MITOCHONDRIAL"/>
    <property type="match status" value="1"/>
</dbReference>
<organism evidence="12 13">
    <name type="scientific">Mesomycoplasma flocculare ATCC 27399</name>
    <dbReference type="NCBI Taxonomy" id="743971"/>
    <lineage>
        <taxon>Bacteria</taxon>
        <taxon>Bacillati</taxon>
        <taxon>Mycoplasmatota</taxon>
        <taxon>Mycoplasmoidales</taxon>
        <taxon>Metamycoplasmataceae</taxon>
        <taxon>Mesomycoplasma</taxon>
    </lineage>
</organism>
<keyword evidence="8" id="KW-0175">Coiled coil</keyword>
<dbReference type="GO" id="GO:0016887">
    <property type="term" value="F:ATP hydrolysis activity"/>
    <property type="evidence" value="ECO:0007669"/>
    <property type="project" value="InterPro"/>
</dbReference>
<dbReference type="SUPFAM" id="SSF90123">
    <property type="entry name" value="ABC transporter transmembrane region"/>
    <property type="match status" value="1"/>
</dbReference>
<keyword evidence="5 12" id="KW-0067">ATP-binding</keyword>
<dbReference type="InterPro" id="IPR011527">
    <property type="entry name" value="ABC1_TM_dom"/>
</dbReference>
<gene>
    <name evidence="12" type="ORF">MYF_03010</name>
</gene>
<dbReference type="GO" id="GO:0015421">
    <property type="term" value="F:ABC-type oligopeptide transporter activity"/>
    <property type="evidence" value="ECO:0007669"/>
    <property type="project" value="TreeGrafter"/>
</dbReference>